<protein>
    <submittedName>
        <fullName evidence="1">Uncharacterized protein</fullName>
    </submittedName>
</protein>
<gene>
    <name evidence="1" type="ORF">R3P38DRAFT_8039</name>
</gene>
<dbReference type="AlphaFoldDB" id="A0AAW0EDD3"/>
<accession>A0AAW0EDD3</accession>
<evidence type="ECO:0000313" key="1">
    <source>
        <dbReference type="EMBL" id="KAK7063664.1"/>
    </source>
</evidence>
<dbReference type="Proteomes" id="UP001362999">
    <property type="component" value="Unassembled WGS sequence"/>
</dbReference>
<proteinExistence type="predicted"/>
<organism evidence="1 2">
    <name type="scientific">Favolaschia claudopus</name>
    <dbReference type="NCBI Taxonomy" id="2862362"/>
    <lineage>
        <taxon>Eukaryota</taxon>
        <taxon>Fungi</taxon>
        <taxon>Dikarya</taxon>
        <taxon>Basidiomycota</taxon>
        <taxon>Agaricomycotina</taxon>
        <taxon>Agaricomycetes</taxon>
        <taxon>Agaricomycetidae</taxon>
        <taxon>Agaricales</taxon>
        <taxon>Marasmiineae</taxon>
        <taxon>Mycenaceae</taxon>
        <taxon>Favolaschia</taxon>
    </lineage>
</organism>
<sequence>MSRMPVEPNSLYTYTLGVTENFHYGFIHVDSAGNCSIHHWMQGKGVPKGYESSSLPEGACSKDWGVPVLGYFKVPYYKGDAVSDPKAFAEICAACGKRCPAVASGGTASKNFVKEVIKVFSDETRAGNMVDRVNDRTLVALAEARANEFYRCSIEMLEEE</sequence>
<evidence type="ECO:0000313" key="2">
    <source>
        <dbReference type="Proteomes" id="UP001362999"/>
    </source>
</evidence>
<dbReference type="EMBL" id="JAWWNJ010000001">
    <property type="protein sequence ID" value="KAK7063664.1"/>
    <property type="molecule type" value="Genomic_DNA"/>
</dbReference>
<dbReference type="CDD" id="cd00945">
    <property type="entry name" value="Aldolase_Class_I"/>
    <property type="match status" value="1"/>
</dbReference>
<comment type="caution">
    <text evidence="1">The sequence shown here is derived from an EMBL/GenBank/DDBJ whole genome shotgun (WGS) entry which is preliminary data.</text>
</comment>
<name>A0AAW0EDD3_9AGAR</name>
<keyword evidence="2" id="KW-1185">Reference proteome</keyword>
<reference evidence="1 2" key="1">
    <citation type="journal article" date="2024" name="J Genomics">
        <title>Draft genome sequencing and assembly of Favolaschia claudopus CIRM-BRFM 2984 isolated from oak limbs.</title>
        <authorList>
            <person name="Navarro D."/>
            <person name="Drula E."/>
            <person name="Chaduli D."/>
            <person name="Cazenave R."/>
            <person name="Ahrendt S."/>
            <person name="Wang J."/>
            <person name="Lipzen A."/>
            <person name="Daum C."/>
            <person name="Barry K."/>
            <person name="Grigoriev I.V."/>
            <person name="Favel A."/>
            <person name="Rosso M.N."/>
            <person name="Martin F."/>
        </authorList>
    </citation>
    <scope>NUCLEOTIDE SEQUENCE [LARGE SCALE GENOMIC DNA]</scope>
    <source>
        <strain evidence="1 2">CIRM-BRFM 2984</strain>
    </source>
</reference>